<evidence type="ECO:0000313" key="2">
    <source>
        <dbReference type="EMBL" id="UNY98617.1"/>
    </source>
</evidence>
<proteinExistence type="predicted"/>
<evidence type="ECO:0000313" key="3">
    <source>
        <dbReference type="Proteomes" id="UP000829476"/>
    </source>
</evidence>
<keyword evidence="3" id="KW-1185">Reference proteome</keyword>
<dbReference type="RefSeq" id="WP_242937023.1">
    <property type="nucleotide sequence ID" value="NZ_CP094326.1"/>
</dbReference>
<dbReference type="EMBL" id="CP094326">
    <property type="protein sequence ID" value="UNY98617.1"/>
    <property type="molecule type" value="Genomic_DNA"/>
</dbReference>
<protein>
    <submittedName>
        <fullName evidence="2">DUF6520 family protein</fullName>
    </submittedName>
</protein>
<feature type="signal peptide" evidence="1">
    <location>
        <begin position="1"/>
        <end position="22"/>
    </location>
</feature>
<organism evidence="2 3">
    <name type="scientific">Zhouia spongiae</name>
    <dbReference type="NCBI Taxonomy" id="2202721"/>
    <lineage>
        <taxon>Bacteria</taxon>
        <taxon>Pseudomonadati</taxon>
        <taxon>Bacteroidota</taxon>
        <taxon>Flavobacteriia</taxon>
        <taxon>Flavobacteriales</taxon>
        <taxon>Flavobacteriaceae</taxon>
        <taxon>Zhouia</taxon>
    </lineage>
</organism>
<dbReference type="Pfam" id="PF20130">
    <property type="entry name" value="DUF6520"/>
    <property type="match status" value="1"/>
</dbReference>
<sequence length="82" mass="8908">MKKMKFILPVGAFILAAGMAFASATFSEPALTGKFIQLEGECRAVPEAECNDLGQTCTYQSQTVYAMKVSATECSVERKHQP</sequence>
<feature type="chain" id="PRO_5047389941" evidence="1">
    <location>
        <begin position="23"/>
        <end position="82"/>
    </location>
</feature>
<evidence type="ECO:0000256" key="1">
    <source>
        <dbReference type="SAM" id="SignalP"/>
    </source>
</evidence>
<keyword evidence="1" id="KW-0732">Signal</keyword>
<dbReference type="InterPro" id="IPR045391">
    <property type="entry name" value="DUF6520"/>
</dbReference>
<gene>
    <name evidence="2" type="ORF">MQE36_16245</name>
</gene>
<dbReference type="Proteomes" id="UP000829476">
    <property type="component" value="Chromosome"/>
</dbReference>
<name>A0ABY3YLB6_9FLAO</name>
<reference evidence="2 3" key="1">
    <citation type="journal article" date="2018" name="Int. J. Syst. Evol. Microbiol.">
        <title>Zhouia spongiae sp. nov., isolated from a marine sponge.</title>
        <authorList>
            <person name="Zhuang L."/>
            <person name="Lin B."/>
            <person name="Qin F."/>
            <person name="Luo L."/>
        </authorList>
    </citation>
    <scope>NUCLEOTIDE SEQUENCE [LARGE SCALE GENOMIC DNA]</scope>
    <source>
        <strain evidence="2 3">HN-Y44</strain>
    </source>
</reference>
<accession>A0ABY3YLB6</accession>